<feature type="transmembrane region" description="Helical" evidence="1">
    <location>
        <begin position="66"/>
        <end position="86"/>
    </location>
</feature>
<sequence>MGLDMHYCTVSSMFWSAKKRHPQNETNGGISKLYGGCSRTSKPTLLAGELCLEVFRPALSWKNTTFAAIVISFWCGLWISLSTYCVENLKLIWTPATPSDRKKRMTARCSFLGSTAVGETIFTFQQKKRNDAVTINIRSHYHSNTNSTNTC</sequence>
<gene>
    <name evidence="2" type="ORF">AVEN_133115_1</name>
</gene>
<evidence type="ECO:0000256" key="1">
    <source>
        <dbReference type="SAM" id="Phobius"/>
    </source>
</evidence>
<protein>
    <submittedName>
        <fullName evidence="2">Uncharacterized protein</fullName>
    </submittedName>
</protein>
<keyword evidence="1" id="KW-1133">Transmembrane helix</keyword>
<evidence type="ECO:0000313" key="2">
    <source>
        <dbReference type="EMBL" id="GBN15629.1"/>
    </source>
</evidence>
<dbReference type="Proteomes" id="UP000499080">
    <property type="component" value="Unassembled WGS sequence"/>
</dbReference>
<proteinExistence type="predicted"/>
<accession>A0A4Y2LMG1</accession>
<reference evidence="2 3" key="1">
    <citation type="journal article" date="2019" name="Sci. Rep.">
        <title>Orb-weaving spider Araneus ventricosus genome elucidates the spidroin gene catalogue.</title>
        <authorList>
            <person name="Kono N."/>
            <person name="Nakamura H."/>
            <person name="Ohtoshi R."/>
            <person name="Moran D.A.P."/>
            <person name="Shinohara A."/>
            <person name="Yoshida Y."/>
            <person name="Fujiwara M."/>
            <person name="Mori M."/>
            <person name="Tomita M."/>
            <person name="Arakawa K."/>
        </authorList>
    </citation>
    <scope>NUCLEOTIDE SEQUENCE [LARGE SCALE GENOMIC DNA]</scope>
</reference>
<name>A0A4Y2LMG1_ARAVE</name>
<dbReference type="EMBL" id="BGPR01119396">
    <property type="protein sequence ID" value="GBN15629.1"/>
    <property type="molecule type" value="Genomic_DNA"/>
</dbReference>
<keyword evidence="1" id="KW-0472">Membrane</keyword>
<comment type="caution">
    <text evidence="2">The sequence shown here is derived from an EMBL/GenBank/DDBJ whole genome shotgun (WGS) entry which is preliminary data.</text>
</comment>
<evidence type="ECO:0000313" key="3">
    <source>
        <dbReference type="Proteomes" id="UP000499080"/>
    </source>
</evidence>
<keyword evidence="1" id="KW-0812">Transmembrane</keyword>
<dbReference type="AlphaFoldDB" id="A0A4Y2LMG1"/>
<organism evidence="2 3">
    <name type="scientific">Araneus ventricosus</name>
    <name type="common">Orbweaver spider</name>
    <name type="synonym">Epeira ventricosa</name>
    <dbReference type="NCBI Taxonomy" id="182803"/>
    <lineage>
        <taxon>Eukaryota</taxon>
        <taxon>Metazoa</taxon>
        <taxon>Ecdysozoa</taxon>
        <taxon>Arthropoda</taxon>
        <taxon>Chelicerata</taxon>
        <taxon>Arachnida</taxon>
        <taxon>Araneae</taxon>
        <taxon>Araneomorphae</taxon>
        <taxon>Entelegynae</taxon>
        <taxon>Araneoidea</taxon>
        <taxon>Araneidae</taxon>
        <taxon>Araneus</taxon>
    </lineage>
</organism>
<keyword evidence="3" id="KW-1185">Reference proteome</keyword>